<evidence type="ECO:0000256" key="5">
    <source>
        <dbReference type="ARBA" id="ARBA00022771"/>
    </source>
</evidence>
<feature type="zinc finger region" description="C3H1-type" evidence="8">
    <location>
        <begin position="87"/>
        <end position="114"/>
    </location>
</feature>
<dbReference type="STRING" id="1314781.A0A165MZB1"/>
<dbReference type="PROSITE" id="PS50103">
    <property type="entry name" value="ZF_C3H1"/>
    <property type="match status" value="2"/>
</dbReference>
<feature type="domain" description="RING-type" evidence="10">
    <location>
        <begin position="657"/>
        <end position="700"/>
    </location>
</feature>
<dbReference type="EMBL" id="KV425904">
    <property type="protein sequence ID" value="KZV99978.1"/>
    <property type="molecule type" value="Genomic_DNA"/>
</dbReference>
<dbReference type="AlphaFoldDB" id="A0A165MZB1"/>
<dbReference type="GO" id="GO:0000151">
    <property type="term" value="C:ubiquitin ligase complex"/>
    <property type="evidence" value="ECO:0007669"/>
    <property type="project" value="TreeGrafter"/>
</dbReference>
<reference evidence="13 14" key="1">
    <citation type="journal article" date="2016" name="Mol. Biol. Evol.">
        <title>Comparative Genomics of Early-Diverging Mushroom-Forming Fungi Provides Insights into the Origins of Lignocellulose Decay Capabilities.</title>
        <authorList>
            <person name="Nagy L.G."/>
            <person name="Riley R."/>
            <person name="Tritt A."/>
            <person name="Adam C."/>
            <person name="Daum C."/>
            <person name="Floudas D."/>
            <person name="Sun H."/>
            <person name="Yadav J.S."/>
            <person name="Pangilinan J."/>
            <person name="Larsson K.H."/>
            <person name="Matsuura K."/>
            <person name="Barry K."/>
            <person name="Labutti K."/>
            <person name="Kuo R."/>
            <person name="Ohm R.A."/>
            <person name="Bhattacharya S.S."/>
            <person name="Shirouzu T."/>
            <person name="Yoshinaga Y."/>
            <person name="Martin F.M."/>
            <person name="Grigoriev I.V."/>
            <person name="Hibbett D.S."/>
        </authorList>
    </citation>
    <scope>NUCLEOTIDE SEQUENCE [LARGE SCALE GENOMIC DNA]</scope>
    <source>
        <strain evidence="13 14">HHB12029</strain>
    </source>
</reference>
<dbReference type="InterPro" id="IPR018957">
    <property type="entry name" value="Znf_C3HC4_RING-type"/>
</dbReference>
<comment type="pathway">
    <text evidence="1">Protein modification; protein ubiquitination.</text>
</comment>
<dbReference type="GO" id="GO:0003676">
    <property type="term" value="F:nucleic acid binding"/>
    <property type="evidence" value="ECO:0007669"/>
    <property type="project" value="InterPro"/>
</dbReference>
<dbReference type="PANTHER" id="PTHR22770:SF13">
    <property type="entry name" value="RING-TYPE DOMAIN-CONTAINING PROTEIN"/>
    <property type="match status" value="1"/>
</dbReference>
<dbReference type="CDD" id="cd00590">
    <property type="entry name" value="RRM_SF"/>
    <property type="match status" value="2"/>
</dbReference>
<dbReference type="CDD" id="cd20335">
    <property type="entry name" value="BRcat_RBR"/>
    <property type="match status" value="1"/>
</dbReference>
<dbReference type="Pfam" id="PF01485">
    <property type="entry name" value="IBR"/>
    <property type="match status" value="2"/>
</dbReference>
<evidence type="ECO:0000259" key="10">
    <source>
        <dbReference type="PROSITE" id="PS50089"/>
    </source>
</evidence>
<evidence type="ECO:0000259" key="11">
    <source>
        <dbReference type="PROSITE" id="PS50103"/>
    </source>
</evidence>
<dbReference type="InterPro" id="IPR001841">
    <property type="entry name" value="Znf_RING"/>
</dbReference>
<dbReference type="InterPro" id="IPR017907">
    <property type="entry name" value="Znf_RING_CS"/>
</dbReference>
<evidence type="ECO:0000256" key="6">
    <source>
        <dbReference type="ARBA" id="ARBA00022786"/>
    </source>
</evidence>
<dbReference type="InterPro" id="IPR051628">
    <property type="entry name" value="LUBAC_E3_Ligases"/>
</dbReference>
<dbReference type="Pfam" id="PF00097">
    <property type="entry name" value="zf-C3HC4"/>
    <property type="match status" value="1"/>
</dbReference>
<dbReference type="SUPFAM" id="SSF90229">
    <property type="entry name" value="CCCH zinc finger"/>
    <property type="match status" value="1"/>
</dbReference>
<accession>A0A165MZB1</accession>
<keyword evidence="6" id="KW-0833">Ubl conjugation pathway</keyword>
<gene>
    <name evidence="13" type="ORF">EXIGLDRAFT_723147</name>
</gene>
<dbReference type="OrthoDB" id="1431934at2759"/>
<dbReference type="InterPro" id="IPR002867">
    <property type="entry name" value="IBR_dom"/>
</dbReference>
<dbReference type="GO" id="GO:0043161">
    <property type="term" value="P:proteasome-mediated ubiquitin-dependent protein catabolic process"/>
    <property type="evidence" value="ECO:0007669"/>
    <property type="project" value="TreeGrafter"/>
</dbReference>
<keyword evidence="4" id="KW-0677">Repeat</keyword>
<dbReference type="Gene3D" id="1.20.120.1750">
    <property type="match status" value="1"/>
</dbReference>
<dbReference type="SUPFAM" id="SSF54928">
    <property type="entry name" value="RNA-binding domain, RBD"/>
    <property type="match status" value="1"/>
</dbReference>
<dbReference type="Proteomes" id="UP000077266">
    <property type="component" value="Unassembled WGS sequence"/>
</dbReference>
<keyword evidence="5 8" id="KW-0863">Zinc-finger</keyword>
<evidence type="ECO:0000256" key="3">
    <source>
        <dbReference type="ARBA" id="ARBA00022723"/>
    </source>
</evidence>
<dbReference type="Gene3D" id="4.10.1000.10">
    <property type="entry name" value="Zinc finger, CCCH-type"/>
    <property type="match status" value="1"/>
</dbReference>
<dbReference type="SUPFAM" id="SSF57850">
    <property type="entry name" value="RING/U-box"/>
    <property type="match status" value="2"/>
</dbReference>
<dbReference type="InterPro" id="IPR044066">
    <property type="entry name" value="TRIAD_supradom"/>
</dbReference>
<evidence type="ECO:0000256" key="9">
    <source>
        <dbReference type="SAM" id="MobiDB-lite"/>
    </source>
</evidence>
<organism evidence="13 14">
    <name type="scientific">Exidia glandulosa HHB12029</name>
    <dbReference type="NCBI Taxonomy" id="1314781"/>
    <lineage>
        <taxon>Eukaryota</taxon>
        <taxon>Fungi</taxon>
        <taxon>Dikarya</taxon>
        <taxon>Basidiomycota</taxon>
        <taxon>Agaricomycotina</taxon>
        <taxon>Agaricomycetes</taxon>
        <taxon>Auriculariales</taxon>
        <taxon>Exidiaceae</taxon>
        <taxon>Exidia</taxon>
    </lineage>
</organism>
<dbReference type="SMART" id="SM00356">
    <property type="entry name" value="ZnF_C3H1"/>
    <property type="match status" value="2"/>
</dbReference>
<dbReference type="SMART" id="SM00184">
    <property type="entry name" value="RING"/>
    <property type="match status" value="1"/>
</dbReference>
<dbReference type="InParanoid" id="A0A165MZB1"/>
<sequence>MLHDTPQRTARLDSYSSRSTRSSRSSLGHVRPLHKPPFKPSPPYDATSDPNAPPCVFWLNGYCRRASECTFRHDSPFAIHLPNPRDPRGDKPCRYIVNGRCTNGAACPFKHPTPVVELVIPDLPPAPPVAPDPEDSSSLKQPTKKPRKKASGTTPPTGKPAKLFERVIRNCITVHFGPGLEVADVSLPGDTVPLLLTDLPDALHKKELLAILRQHGAPVSLELHRSAKRPLTATATYATQSYAVKALRELDGLLIDTTVMHASLVDPVREPTQAALRTTAVKLVWDPPTHTATLYYKSSTFAHYRLSNIHGRVFNGQRLVAFYQDERRPCIVIPDLAISPRVDDLRVFARAESVSFSPASYEMNDARRGLTALLSKFGPLESFSILAHQPGDNKVRAVACFTRSEHLEAAMTALHGLRQPCVAFSRVWLHRAFSVKYVISPALFEVIKDRVMNLRTDERSFTTLRVGEPSGSSSSSVVVYVQGDDPTFVTQLKGKLEAVLRGELLIDSSGRALWDSDFFTGSAGRPFLDALHAEGKVHVACDARERRVSLYGPPDDVEEAKSRILWRYGVHQGDRRVMRLQPSSVRHFVKGGLRALQAVLGTENVWLNFDDQLLVFRCSDEQIGTVRRAANHLAYGRGNLADRTSRKGKHSVGGLTCPVCHSDATDVVHLPCGHDYCLPCLQLYLVSSLALETRVFPLRCIASSSASSITDNRSRPPSCDAPLPVATIRKLLTPDEEHALLDASFVAYVRSHASLFKFCPTPDCEQVYRVAPASSPTVFTCPSCLASTCTACHSAHPGLSCARHRSSLAAHHMAPDVIKHCPSGCGALLQKLDGCNHVVCPICKVHMCWRCMQTFPHGGVYDHIARVHGEGVIPGVLPADVLLV</sequence>
<evidence type="ECO:0000259" key="12">
    <source>
        <dbReference type="PROSITE" id="PS51873"/>
    </source>
</evidence>
<evidence type="ECO:0000313" key="14">
    <source>
        <dbReference type="Proteomes" id="UP000077266"/>
    </source>
</evidence>
<dbReference type="GO" id="GO:0097039">
    <property type="term" value="P:protein linear polyubiquitination"/>
    <property type="evidence" value="ECO:0007669"/>
    <property type="project" value="TreeGrafter"/>
</dbReference>
<feature type="compositionally biased region" description="Low complexity" evidence="9">
    <location>
        <begin position="14"/>
        <end position="26"/>
    </location>
</feature>
<keyword evidence="14" id="KW-1185">Reference proteome</keyword>
<keyword evidence="3 8" id="KW-0479">Metal-binding</keyword>
<feature type="region of interest" description="Disordered" evidence="9">
    <location>
        <begin position="122"/>
        <end position="160"/>
    </location>
</feature>
<dbReference type="InterPro" id="IPR036855">
    <property type="entry name" value="Znf_CCCH_sf"/>
</dbReference>
<evidence type="ECO:0000256" key="2">
    <source>
        <dbReference type="ARBA" id="ARBA00022679"/>
    </source>
</evidence>
<dbReference type="PROSITE" id="PS50089">
    <property type="entry name" value="ZF_RING_2"/>
    <property type="match status" value="1"/>
</dbReference>
<dbReference type="GO" id="GO:0004842">
    <property type="term" value="F:ubiquitin-protein transferase activity"/>
    <property type="evidence" value="ECO:0007669"/>
    <property type="project" value="TreeGrafter"/>
</dbReference>
<evidence type="ECO:0000256" key="1">
    <source>
        <dbReference type="ARBA" id="ARBA00004906"/>
    </source>
</evidence>
<dbReference type="Gene3D" id="3.30.40.10">
    <property type="entry name" value="Zinc/RING finger domain, C3HC4 (zinc finger)"/>
    <property type="match status" value="1"/>
</dbReference>
<dbReference type="InterPro" id="IPR000571">
    <property type="entry name" value="Znf_CCCH"/>
</dbReference>
<evidence type="ECO:0000256" key="7">
    <source>
        <dbReference type="ARBA" id="ARBA00022833"/>
    </source>
</evidence>
<feature type="domain" description="C3H1-type" evidence="11">
    <location>
        <begin position="87"/>
        <end position="114"/>
    </location>
</feature>
<evidence type="ECO:0000256" key="4">
    <source>
        <dbReference type="ARBA" id="ARBA00022737"/>
    </source>
</evidence>
<feature type="domain" description="C3H1-type" evidence="11">
    <location>
        <begin position="49"/>
        <end position="76"/>
    </location>
</feature>
<name>A0A165MZB1_EXIGL</name>
<dbReference type="GO" id="GO:0043130">
    <property type="term" value="F:ubiquitin binding"/>
    <property type="evidence" value="ECO:0007669"/>
    <property type="project" value="TreeGrafter"/>
</dbReference>
<proteinExistence type="predicted"/>
<keyword evidence="2" id="KW-0808">Transferase</keyword>
<feature type="zinc finger region" description="C3H1-type" evidence="8">
    <location>
        <begin position="49"/>
        <end position="76"/>
    </location>
</feature>
<dbReference type="SMART" id="SM00647">
    <property type="entry name" value="IBR"/>
    <property type="match status" value="2"/>
</dbReference>
<keyword evidence="7 8" id="KW-0862">Zinc</keyword>
<evidence type="ECO:0000313" key="13">
    <source>
        <dbReference type="EMBL" id="KZV99978.1"/>
    </source>
</evidence>
<feature type="region of interest" description="Disordered" evidence="9">
    <location>
        <begin position="1"/>
        <end position="46"/>
    </location>
</feature>
<dbReference type="InterPro" id="IPR013083">
    <property type="entry name" value="Znf_RING/FYVE/PHD"/>
</dbReference>
<feature type="compositionally biased region" description="Pro residues" evidence="9">
    <location>
        <begin position="122"/>
        <end position="131"/>
    </location>
</feature>
<dbReference type="GO" id="GO:0008270">
    <property type="term" value="F:zinc ion binding"/>
    <property type="evidence" value="ECO:0007669"/>
    <property type="project" value="UniProtKB-KW"/>
</dbReference>
<feature type="domain" description="RING-type" evidence="12">
    <location>
        <begin position="653"/>
        <end position="876"/>
    </location>
</feature>
<dbReference type="PROSITE" id="PS00518">
    <property type="entry name" value="ZF_RING_1"/>
    <property type="match status" value="1"/>
</dbReference>
<protein>
    <submittedName>
        <fullName evidence="13">Uncharacterized protein</fullName>
    </submittedName>
</protein>
<dbReference type="PROSITE" id="PS51873">
    <property type="entry name" value="TRIAD"/>
    <property type="match status" value="1"/>
</dbReference>
<dbReference type="PANTHER" id="PTHR22770">
    <property type="entry name" value="UBIQUITIN CONJUGATING ENZYME 7 INTERACTING PROTEIN-RELATED"/>
    <property type="match status" value="1"/>
</dbReference>
<dbReference type="CDD" id="cd16449">
    <property type="entry name" value="RING-HC"/>
    <property type="match status" value="1"/>
</dbReference>
<dbReference type="InterPro" id="IPR035979">
    <property type="entry name" value="RBD_domain_sf"/>
</dbReference>
<evidence type="ECO:0000256" key="8">
    <source>
        <dbReference type="PROSITE-ProRule" id="PRU00723"/>
    </source>
</evidence>